<feature type="transmembrane region" description="Helical" evidence="1">
    <location>
        <begin position="65"/>
        <end position="83"/>
    </location>
</feature>
<organism evidence="2 3">
    <name type="scientific">Janibacter alkaliphilus</name>
    <dbReference type="NCBI Taxonomy" id="1069963"/>
    <lineage>
        <taxon>Bacteria</taxon>
        <taxon>Bacillati</taxon>
        <taxon>Actinomycetota</taxon>
        <taxon>Actinomycetes</taxon>
        <taxon>Micrococcales</taxon>
        <taxon>Intrasporangiaceae</taxon>
        <taxon>Janibacter</taxon>
    </lineage>
</organism>
<keyword evidence="3" id="KW-1185">Reference proteome</keyword>
<comment type="caution">
    <text evidence="2">The sequence shown here is derived from an EMBL/GenBank/DDBJ whole genome shotgun (WGS) entry which is preliminary data.</text>
</comment>
<reference evidence="2 3" key="1">
    <citation type="submission" date="2020-07" db="EMBL/GenBank/DDBJ databases">
        <title>Sequencing the genomes of 1000 actinobacteria strains.</title>
        <authorList>
            <person name="Klenk H.-P."/>
        </authorList>
    </citation>
    <scope>NUCLEOTIDE SEQUENCE [LARGE SCALE GENOMIC DNA]</scope>
    <source>
        <strain evidence="2 3">DSM 24723</strain>
    </source>
</reference>
<keyword evidence="1" id="KW-0472">Membrane</keyword>
<gene>
    <name evidence="2" type="ORF">BJY28_003099</name>
</gene>
<evidence type="ECO:0000313" key="3">
    <source>
        <dbReference type="Proteomes" id="UP000592181"/>
    </source>
</evidence>
<dbReference type="InterPro" id="IPR022062">
    <property type="entry name" value="DUF3618"/>
</dbReference>
<sequence length="100" mass="11234">MSEKAPSELKLENDITEARDRLATTIDELTVRAAPKNVVARQTEAAKKGFYDATHDDKGELRTDIFVAAGAAVAGVVLLVVLNSRRRERKWARQRARRSW</sequence>
<evidence type="ECO:0008006" key="4">
    <source>
        <dbReference type="Google" id="ProtNLM"/>
    </source>
</evidence>
<dbReference type="Proteomes" id="UP000592181">
    <property type="component" value="Unassembled WGS sequence"/>
</dbReference>
<protein>
    <recommendedName>
        <fullName evidence="4">DUF3618 domain-containing protein</fullName>
    </recommendedName>
</protein>
<name>A0A852XAR5_9MICO</name>
<proteinExistence type="predicted"/>
<keyword evidence="1" id="KW-1133">Transmembrane helix</keyword>
<dbReference type="EMBL" id="JACBZX010000001">
    <property type="protein sequence ID" value="NYG38630.1"/>
    <property type="molecule type" value="Genomic_DNA"/>
</dbReference>
<dbReference type="Pfam" id="PF12277">
    <property type="entry name" value="DUF3618"/>
    <property type="match status" value="1"/>
</dbReference>
<evidence type="ECO:0000313" key="2">
    <source>
        <dbReference type="EMBL" id="NYG38630.1"/>
    </source>
</evidence>
<evidence type="ECO:0000256" key="1">
    <source>
        <dbReference type="SAM" id="Phobius"/>
    </source>
</evidence>
<dbReference type="RefSeq" id="WP_179463793.1">
    <property type="nucleotide sequence ID" value="NZ_JACBZX010000001.1"/>
</dbReference>
<keyword evidence="1" id="KW-0812">Transmembrane</keyword>
<dbReference type="AlphaFoldDB" id="A0A852XAR5"/>
<accession>A0A852XAR5</accession>